<dbReference type="InterPro" id="IPR002656">
    <property type="entry name" value="Acyl_transf_3_dom"/>
</dbReference>
<dbReference type="Pfam" id="PF01757">
    <property type="entry name" value="Acyl_transf_3"/>
    <property type="match status" value="1"/>
</dbReference>
<protein>
    <submittedName>
        <fullName evidence="4">Acyltransferase</fullName>
    </submittedName>
</protein>
<feature type="transmembrane region" description="Helical" evidence="1">
    <location>
        <begin position="350"/>
        <end position="371"/>
    </location>
</feature>
<accession>A0A2S6F1K5</accession>
<keyword evidence="1" id="KW-1133">Transmembrane helix</keyword>
<dbReference type="PANTHER" id="PTHR23028:SF53">
    <property type="entry name" value="ACYL_TRANSF_3 DOMAIN-CONTAINING PROTEIN"/>
    <property type="match status" value="1"/>
</dbReference>
<dbReference type="GO" id="GO:0009103">
    <property type="term" value="P:lipopolysaccharide biosynthetic process"/>
    <property type="evidence" value="ECO:0007669"/>
    <property type="project" value="TreeGrafter"/>
</dbReference>
<name>A0A2S6F1K5_LEGPN</name>
<feature type="transmembrane region" description="Helical" evidence="1">
    <location>
        <begin position="171"/>
        <end position="189"/>
    </location>
</feature>
<keyword evidence="1" id="KW-0472">Membrane</keyword>
<gene>
    <name evidence="4" type="ORF">C3928_04610</name>
</gene>
<feature type="transmembrane region" description="Helical" evidence="1">
    <location>
        <begin position="78"/>
        <end position="99"/>
    </location>
</feature>
<feature type="transmembrane region" description="Helical" evidence="1">
    <location>
        <begin position="313"/>
        <end position="338"/>
    </location>
</feature>
<sequence>MSNTARINYRKDIDALRGIAVLLVIFDHLHINLVPAGFLGVDVFFVISGFLITQIIFRNTKTQTFSLTKFYLNRMRRILPALMLVLLVSSVMSYFLLLVPDLKNYSTSLLATILSSSNIYFWKFINIGYFSTDATIQQLLHTWSLGVEEQFYLIWPIILIVLTKKFTDKKIILGTILLTIISFCAYFLLRKHPLLAYYSPITRAFELLTGALVALNFDNIPAVSNKYLKNLVSILGLFLIIYPACAFTNNDFPSIKILLPCLGTALLIYTGKNNQGFASQIIENRILVFIGLISYSLYLWHWPLISYLNYLKIPINFTIGFVFILILLLTSTFTYKFVELPFRNKLKLSFLNTMLLFFILPLALAVIFYLFSQYKDNFGFNKISPEKLNQVNTYYGLLKQDYGCIDNKDGFSVLPSEKLCTIGDFHSSKKTVLVVGDSHATAYVGMLHVLLSDQHLQAYVVNQSGTPFILGNISNWRENNPMSRNELLRKLIKNKKYDYVVMGGFWDYYPDLPSLDGKKHPPFEVFKIGLREAVKFIVDNKSIPVIMFDNPPLINLSKTCGLTRISFLDCSNNLREVKKIQNATRKIILTLKNEFPQLILIDPTKIICDKSKCYTSINGTPLYFDEGANSHLNYDGSTLIGKLYLKKFGNPFQTKNSIYS</sequence>
<organism evidence="4 5">
    <name type="scientific">Legionella pneumophila</name>
    <dbReference type="NCBI Taxonomy" id="446"/>
    <lineage>
        <taxon>Bacteria</taxon>
        <taxon>Pseudomonadati</taxon>
        <taxon>Pseudomonadota</taxon>
        <taxon>Gammaproteobacteria</taxon>
        <taxon>Legionellales</taxon>
        <taxon>Legionellaceae</taxon>
        <taxon>Legionella</taxon>
    </lineage>
</organism>
<dbReference type="GO" id="GO:0016747">
    <property type="term" value="F:acyltransferase activity, transferring groups other than amino-acyl groups"/>
    <property type="evidence" value="ECO:0007669"/>
    <property type="project" value="InterPro"/>
</dbReference>
<dbReference type="AlphaFoldDB" id="A0A2S6F1K5"/>
<keyword evidence="4" id="KW-0012">Acyltransferase</keyword>
<dbReference type="EMBL" id="PQWY01000010">
    <property type="protein sequence ID" value="PPK31322.1"/>
    <property type="molecule type" value="Genomic_DNA"/>
</dbReference>
<dbReference type="Proteomes" id="UP000239239">
    <property type="component" value="Unassembled WGS sequence"/>
</dbReference>
<evidence type="ECO:0000313" key="4">
    <source>
        <dbReference type="EMBL" id="PPK31322.1"/>
    </source>
</evidence>
<dbReference type="RefSeq" id="WP_071984282.1">
    <property type="nucleotide sequence ID" value="NZ_JADRPP010000003.1"/>
</dbReference>
<evidence type="ECO:0000259" key="2">
    <source>
        <dbReference type="Pfam" id="PF01757"/>
    </source>
</evidence>
<proteinExistence type="predicted"/>
<feature type="transmembrane region" description="Helical" evidence="1">
    <location>
        <begin position="12"/>
        <end position="31"/>
    </location>
</feature>
<dbReference type="OrthoDB" id="9767863at2"/>
<feature type="domain" description="Acyltransferase 3" evidence="2">
    <location>
        <begin position="11"/>
        <end position="331"/>
    </location>
</feature>
<evidence type="ECO:0000313" key="5">
    <source>
        <dbReference type="Proteomes" id="UP000239239"/>
    </source>
</evidence>
<evidence type="ECO:0000259" key="3">
    <source>
        <dbReference type="Pfam" id="PF19040"/>
    </source>
</evidence>
<dbReference type="PANTHER" id="PTHR23028">
    <property type="entry name" value="ACETYLTRANSFERASE"/>
    <property type="match status" value="1"/>
</dbReference>
<feature type="transmembrane region" description="Helical" evidence="1">
    <location>
        <begin position="252"/>
        <end position="270"/>
    </location>
</feature>
<feature type="transmembrane region" description="Helical" evidence="1">
    <location>
        <begin position="227"/>
        <end position="246"/>
    </location>
</feature>
<reference evidence="4 5" key="1">
    <citation type="submission" date="2018-02" db="EMBL/GenBank/DDBJ databases">
        <title>Draft genome sequences of four Legionella pneumophila clinical strains isolated in Ontario.</title>
        <authorList>
            <person name="Fortuna A."/>
            <person name="Ramnarine R."/>
            <person name="Li A."/>
            <person name="Frantz C."/>
            <person name="Mallo G."/>
        </authorList>
    </citation>
    <scope>NUCLEOTIDE SEQUENCE [LARGE SCALE GENOMIC DNA]</scope>
    <source>
        <strain evidence="4 5">LG61</strain>
    </source>
</reference>
<dbReference type="InterPro" id="IPR043968">
    <property type="entry name" value="SGNH"/>
</dbReference>
<feature type="transmembrane region" description="Helical" evidence="1">
    <location>
        <begin position="105"/>
        <end position="122"/>
    </location>
</feature>
<feature type="transmembrane region" description="Helical" evidence="1">
    <location>
        <begin position="282"/>
        <end position="301"/>
    </location>
</feature>
<feature type="domain" description="SGNH" evidence="3">
    <location>
        <begin position="416"/>
        <end position="645"/>
    </location>
</feature>
<dbReference type="Pfam" id="PF19040">
    <property type="entry name" value="SGNH"/>
    <property type="match status" value="1"/>
</dbReference>
<feature type="transmembrane region" description="Helical" evidence="1">
    <location>
        <begin position="37"/>
        <end position="57"/>
    </location>
</feature>
<evidence type="ECO:0000256" key="1">
    <source>
        <dbReference type="SAM" id="Phobius"/>
    </source>
</evidence>
<comment type="caution">
    <text evidence="4">The sequence shown here is derived from an EMBL/GenBank/DDBJ whole genome shotgun (WGS) entry which is preliminary data.</text>
</comment>
<dbReference type="InterPro" id="IPR050879">
    <property type="entry name" value="Acyltransferase_3"/>
</dbReference>
<keyword evidence="4" id="KW-0808">Transferase</keyword>
<keyword evidence="1" id="KW-0812">Transmembrane</keyword>
<dbReference type="GO" id="GO:0016020">
    <property type="term" value="C:membrane"/>
    <property type="evidence" value="ECO:0007669"/>
    <property type="project" value="TreeGrafter"/>
</dbReference>